<protein>
    <recommendedName>
        <fullName evidence="10">Reverse transcriptase RNase H-like domain-containing protein</fullName>
    </recommendedName>
</protein>
<dbReference type="GO" id="GO:0006508">
    <property type="term" value="P:proteolysis"/>
    <property type="evidence" value="ECO:0007669"/>
    <property type="project" value="UniProtKB-KW"/>
</dbReference>
<feature type="region of interest" description="Disordered" evidence="9">
    <location>
        <begin position="1"/>
        <end position="37"/>
    </location>
</feature>
<evidence type="ECO:0000256" key="7">
    <source>
        <dbReference type="ARBA" id="ARBA00022801"/>
    </source>
</evidence>
<keyword evidence="1" id="KW-0645">Protease</keyword>
<evidence type="ECO:0000256" key="1">
    <source>
        <dbReference type="ARBA" id="ARBA00022670"/>
    </source>
</evidence>
<dbReference type="SUPFAM" id="SSF56672">
    <property type="entry name" value="DNA/RNA polymerases"/>
    <property type="match status" value="1"/>
</dbReference>
<comment type="caution">
    <text evidence="11">The sequence shown here is derived from an EMBL/GenBank/DDBJ whole genome shotgun (WGS) entry which is preliminary data.</text>
</comment>
<keyword evidence="4" id="KW-0540">Nuclease</keyword>
<feature type="domain" description="Reverse transcriptase RNase H-like" evidence="10">
    <location>
        <begin position="712"/>
        <end position="815"/>
    </location>
</feature>
<dbReference type="InterPro" id="IPR043502">
    <property type="entry name" value="DNA/RNA_pol_sf"/>
</dbReference>
<evidence type="ECO:0000256" key="6">
    <source>
        <dbReference type="ARBA" id="ARBA00022759"/>
    </source>
</evidence>
<evidence type="ECO:0000259" key="10">
    <source>
        <dbReference type="Pfam" id="PF17917"/>
    </source>
</evidence>
<feature type="compositionally biased region" description="Polar residues" evidence="9">
    <location>
        <begin position="20"/>
        <end position="31"/>
    </location>
</feature>
<keyword evidence="7" id="KW-0378">Hydrolase</keyword>
<evidence type="ECO:0000256" key="3">
    <source>
        <dbReference type="ARBA" id="ARBA00022695"/>
    </source>
</evidence>
<organism evidence="11 12">
    <name type="scientific">Meripilus lineatus</name>
    <dbReference type="NCBI Taxonomy" id="2056292"/>
    <lineage>
        <taxon>Eukaryota</taxon>
        <taxon>Fungi</taxon>
        <taxon>Dikarya</taxon>
        <taxon>Basidiomycota</taxon>
        <taxon>Agaricomycotina</taxon>
        <taxon>Agaricomycetes</taxon>
        <taxon>Polyporales</taxon>
        <taxon>Meripilaceae</taxon>
        <taxon>Meripilus</taxon>
    </lineage>
</organism>
<keyword evidence="3" id="KW-0548">Nucleotidyltransferase</keyword>
<evidence type="ECO:0000256" key="5">
    <source>
        <dbReference type="ARBA" id="ARBA00022750"/>
    </source>
</evidence>
<evidence type="ECO:0000313" key="12">
    <source>
        <dbReference type="Proteomes" id="UP001212997"/>
    </source>
</evidence>
<dbReference type="GO" id="GO:0003964">
    <property type="term" value="F:RNA-directed DNA polymerase activity"/>
    <property type="evidence" value="ECO:0007669"/>
    <property type="project" value="UniProtKB-KW"/>
</dbReference>
<name>A0AAD5Y7N1_9APHY</name>
<dbReference type="Pfam" id="PF17917">
    <property type="entry name" value="RT_RNaseH"/>
    <property type="match status" value="1"/>
</dbReference>
<keyword evidence="8" id="KW-0695">RNA-directed DNA polymerase</keyword>
<keyword evidence="12" id="KW-1185">Reference proteome</keyword>
<sequence>MALPYAGATIEEIEDEDAPTPSQSSLSSTKAQPAYTILQRDNKGKEKPFVIADPVETYLSTLGPDETPLPVIVAKESHALRSIYALIDNKEQVECVLDGGSQIISMSEEVCHALGLAYDPTVKIALQSANKSLDTSLGIARNVPVQIADLEDLIDDQEEVALIIESSPGNPDDIFISAYTSVHNESEVSLAYLLASDDPNIQKYSTLVQEGQAVFLTDISDRPRNKSHSSRPAQSTFSTSISSLDLLSSLDSSSTSSQKSKTQKHEENLETFDANVQAKKKYKPVHLKIKPINAALPDKFRIRREITGDPLEHIPTLNANPPPFTPSGRYTAERREQLHSDHGSDFLSPAEFDLMDDFMVKHDTAFAWDDSEKGRFKPEYFPPIDFAVVEHKPWVQRKIPIPPGIYDEVCRIIKEKIASGVYEPSNSSYRSRWFCVLKKDGKSLRIVHSLEPLNAVTIRQSGVTPTPDHLAEKFGGRACGGMLDLFVGYDERLIAISSRDLTTFQTPFGAMRLVTLPMGWTNSVPIFHDDVTYILQDEIPEFTIPYIDDVPVRGPASRYLLDNGEYELVPNSQIRRFVWEHFENLNRIVQRMKYAGGTFSGKKLILCASEIVVLGHRCTPEGRLPQASQIAAVTNWGPCQTLSEVRAFLGTVGVLRQFIRNFAHRAHHLVKLTRKGQPFEFGDDQLKAMADLKHAVQNCNALRALDYSSLSPVILAVDTSYIAVGYHLCQCDEEDPRVRYYARFGSITLNDRESRFSQPKLEIYGLYRSLRTLRIYLIGVRNLIVEVDAGYIKGMLSNPDIQPSASINRWIVSILTFHFKLVHVPGSHHGPDGLSRRPRQPGDPPIDETEEHDFEDWIDRFHGFIHFINPVPYVARLRIHSTFTNTVAEDPAAATSVFERRLTDYYHIPRKELRRFH</sequence>
<dbReference type="Gene3D" id="3.10.10.10">
    <property type="entry name" value="HIV Type 1 Reverse Transcriptase, subunit A, domain 1"/>
    <property type="match status" value="1"/>
</dbReference>
<dbReference type="AlphaFoldDB" id="A0AAD5Y7N1"/>
<dbReference type="CDD" id="cd01647">
    <property type="entry name" value="RT_LTR"/>
    <property type="match status" value="1"/>
</dbReference>
<dbReference type="InterPro" id="IPR043128">
    <property type="entry name" value="Rev_trsase/Diguanyl_cyclase"/>
</dbReference>
<dbReference type="GO" id="GO:0004519">
    <property type="term" value="F:endonuclease activity"/>
    <property type="evidence" value="ECO:0007669"/>
    <property type="project" value="UniProtKB-KW"/>
</dbReference>
<feature type="region of interest" description="Disordered" evidence="9">
    <location>
        <begin position="827"/>
        <end position="849"/>
    </location>
</feature>
<proteinExistence type="predicted"/>
<dbReference type="Proteomes" id="UP001212997">
    <property type="component" value="Unassembled WGS sequence"/>
</dbReference>
<dbReference type="EMBL" id="JANAWD010001436">
    <property type="protein sequence ID" value="KAJ3473343.1"/>
    <property type="molecule type" value="Genomic_DNA"/>
</dbReference>
<dbReference type="InterPro" id="IPR041373">
    <property type="entry name" value="RT_RNaseH"/>
</dbReference>
<evidence type="ECO:0000256" key="4">
    <source>
        <dbReference type="ARBA" id="ARBA00022722"/>
    </source>
</evidence>
<evidence type="ECO:0000313" key="11">
    <source>
        <dbReference type="EMBL" id="KAJ3473343.1"/>
    </source>
</evidence>
<gene>
    <name evidence="11" type="ORF">NLI96_g13043</name>
</gene>
<evidence type="ECO:0000256" key="9">
    <source>
        <dbReference type="SAM" id="MobiDB-lite"/>
    </source>
</evidence>
<accession>A0AAD5Y7N1</accession>
<dbReference type="PANTHER" id="PTHR33064:SF37">
    <property type="entry name" value="RIBONUCLEASE H"/>
    <property type="match status" value="1"/>
</dbReference>
<evidence type="ECO:0000256" key="2">
    <source>
        <dbReference type="ARBA" id="ARBA00022679"/>
    </source>
</evidence>
<keyword evidence="2" id="KW-0808">Transferase</keyword>
<dbReference type="PANTHER" id="PTHR33064">
    <property type="entry name" value="POL PROTEIN"/>
    <property type="match status" value="1"/>
</dbReference>
<keyword evidence="5" id="KW-0064">Aspartyl protease</keyword>
<dbReference type="InterPro" id="IPR051320">
    <property type="entry name" value="Viral_Replic_Matur_Polypro"/>
</dbReference>
<dbReference type="Gene3D" id="3.30.70.270">
    <property type="match status" value="2"/>
</dbReference>
<reference evidence="11" key="1">
    <citation type="submission" date="2022-07" db="EMBL/GenBank/DDBJ databases">
        <title>Genome Sequence of Physisporinus lineatus.</title>
        <authorList>
            <person name="Buettner E."/>
        </authorList>
    </citation>
    <scope>NUCLEOTIDE SEQUENCE</scope>
    <source>
        <strain evidence="11">VT162</strain>
    </source>
</reference>
<keyword evidence="6" id="KW-0255">Endonuclease</keyword>
<evidence type="ECO:0000256" key="8">
    <source>
        <dbReference type="ARBA" id="ARBA00022918"/>
    </source>
</evidence>
<feature type="region of interest" description="Disordered" evidence="9">
    <location>
        <begin position="218"/>
        <end position="237"/>
    </location>
</feature>
<dbReference type="GO" id="GO:0004190">
    <property type="term" value="F:aspartic-type endopeptidase activity"/>
    <property type="evidence" value="ECO:0007669"/>
    <property type="project" value="UniProtKB-KW"/>
</dbReference>